<accession>A0A0F9TAN4</accession>
<organism evidence="1">
    <name type="scientific">marine sediment metagenome</name>
    <dbReference type="NCBI Taxonomy" id="412755"/>
    <lineage>
        <taxon>unclassified sequences</taxon>
        <taxon>metagenomes</taxon>
        <taxon>ecological metagenomes</taxon>
    </lineage>
</organism>
<dbReference type="EMBL" id="LAZR01000370">
    <property type="protein sequence ID" value="KKN72037.1"/>
    <property type="molecule type" value="Genomic_DNA"/>
</dbReference>
<name>A0A0F9TAN4_9ZZZZ</name>
<sequence length="68" mass="7394">MITVVKNGADQIMIGLAEVSLDAVLTIDSGGMRIVIGREGQLGKDETPDRYKTWIDGYIAGRLSAREK</sequence>
<proteinExistence type="predicted"/>
<reference evidence="1" key="1">
    <citation type="journal article" date="2015" name="Nature">
        <title>Complex archaea that bridge the gap between prokaryotes and eukaryotes.</title>
        <authorList>
            <person name="Spang A."/>
            <person name="Saw J.H."/>
            <person name="Jorgensen S.L."/>
            <person name="Zaremba-Niedzwiedzka K."/>
            <person name="Martijn J."/>
            <person name="Lind A.E."/>
            <person name="van Eijk R."/>
            <person name="Schleper C."/>
            <person name="Guy L."/>
            <person name="Ettema T.J."/>
        </authorList>
    </citation>
    <scope>NUCLEOTIDE SEQUENCE</scope>
</reference>
<evidence type="ECO:0000313" key="1">
    <source>
        <dbReference type="EMBL" id="KKN72037.1"/>
    </source>
</evidence>
<gene>
    <name evidence="1" type="ORF">LCGC14_0414320</name>
</gene>
<comment type="caution">
    <text evidence="1">The sequence shown here is derived from an EMBL/GenBank/DDBJ whole genome shotgun (WGS) entry which is preliminary data.</text>
</comment>
<dbReference type="AlphaFoldDB" id="A0A0F9TAN4"/>
<protein>
    <submittedName>
        <fullName evidence="1">Uncharacterized protein</fullName>
    </submittedName>
</protein>